<feature type="transmembrane region" description="Helical" evidence="1">
    <location>
        <begin position="20"/>
        <end position="41"/>
    </location>
</feature>
<name>A0A179DDL1_9SPHI</name>
<dbReference type="PANTHER" id="PTHR37305:SF1">
    <property type="entry name" value="MEMBRANE PROTEIN"/>
    <property type="match status" value="1"/>
</dbReference>
<evidence type="ECO:0000256" key="1">
    <source>
        <dbReference type="SAM" id="Phobius"/>
    </source>
</evidence>
<dbReference type="OrthoDB" id="5946463at2"/>
<feature type="transmembrane region" description="Helical" evidence="1">
    <location>
        <begin position="114"/>
        <end position="142"/>
    </location>
</feature>
<feature type="transmembrane region" description="Helical" evidence="1">
    <location>
        <begin position="191"/>
        <end position="210"/>
    </location>
</feature>
<dbReference type="CDD" id="cd21809">
    <property type="entry name" value="ABC-2_lan_permease-like"/>
    <property type="match status" value="1"/>
</dbReference>
<dbReference type="AlphaFoldDB" id="A0A179DDL1"/>
<sequence>MKYFLLSLKSEFFKSKNTLAFWGAILLPVILCTIVFLGYYLKSEAIIKAMKNPSGDRVWGEYLFAILAVMGSLILPMYLIFMTYTVNNLEHKAETWKSLFSLPVPKNTVYFSKAFYTLILVFISLLLFVILSFSYGLLLAKLKPDYHLMDADLVKIFTTLYKIYLKLYIASLGIIAVQFLLSLVWSDFMKPMGLGFVLLVVSMIVLRWDYSYLIPYALPIKAIAISGKEVEIITKEMWVSLCYAATFFTLGYFVITKKSVK</sequence>
<protein>
    <recommendedName>
        <fullName evidence="4">ABC transporter permease</fullName>
    </recommendedName>
</protein>
<proteinExistence type="predicted"/>
<keyword evidence="1" id="KW-1133">Transmembrane helix</keyword>
<feature type="transmembrane region" description="Helical" evidence="1">
    <location>
        <begin position="62"/>
        <end position="81"/>
    </location>
</feature>
<keyword evidence="3" id="KW-1185">Reference proteome</keyword>
<feature type="transmembrane region" description="Helical" evidence="1">
    <location>
        <begin position="163"/>
        <end position="185"/>
    </location>
</feature>
<keyword evidence="1" id="KW-0812">Transmembrane</keyword>
<keyword evidence="1" id="KW-0472">Membrane</keyword>
<organism evidence="2 3">
    <name type="scientific">Pedobacter psychrophilus</name>
    <dbReference type="NCBI Taxonomy" id="1826909"/>
    <lineage>
        <taxon>Bacteria</taxon>
        <taxon>Pseudomonadati</taxon>
        <taxon>Bacteroidota</taxon>
        <taxon>Sphingobacteriia</taxon>
        <taxon>Sphingobacteriales</taxon>
        <taxon>Sphingobacteriaceae</taxon>
        <taxon>Pedobacter</taxon>
    </lineage>
</organism>
<dbReference type="STRING" id="1826909.A5893_10660"/>
<dbReference type="Pfam" id="PF12730">
    <property type="entry name" value="ABC2_membrane_4"/>
    <property type="match status" value="1"/>
</dbReference>
<reference evidence="2 3" key="1">
    <citation type="submission" date="2016-04" db="EMBL/GenBank/DDBJ databases">
        <authorList>
            <person name="Evans L.H."/>
            <person name="Alamgir A."/>
            <person name="Owens N."/>
            <person name="Weber N.D."/>
            <person name="Virtaneva K."/>
            <person name="Barbian K."/>
            <person name="Babar A."/>
            <person name="Rosenke K."/>
        </authorList>
    </citation>
    <scope>NUCLEOTIDE SEQUENCE [LARGE SCALE GENOMIC DNA]</scope>
    <source>
        <strain evidence="2 3">CCM 8644</strain>
    </source>
</reference>
<reference evidence="2 3" key="2">
    <citation type="submission" date="2016-06" db="EMBL/GenBank/DDBJ databases">
        <title>Pedobacter psychrophilus sp. nov., isolated from Antarctic fragmentary rock.</title>
        <authorList>
            <person name="Svec P."/>
        </authorList>
    </citation>
    <scope>NUCLEOTIDE SEQUENCE [LARGE SCALE GENOMIC DNA]</scope>
    <source>
        <strain evidence="2 3">CCM 8644</strain>
    </source>
</reference>
<comment type="caution">
    <text evidence="2">The sequence shown here is derived from an EMBL/GenBank/DDBJ whole genome shotgun (WGS) entry which is preliminary data.</text>
</comment>
<evidence type="ECO:0000313" key="3">
    <source>
        <dbReference type="Proteomes" id="UP000078459"/>
    </source>
</evidence>
<evidence type="ECO:0000313" key="2">
    <source>
        <dbReference type="EMBL" id="OAQ39121.1"/>
    </source>
</evidence>
<feature type="transmembrane region" description="Helical" evidence="1">
    <location>
        <begin position="237"/>
        <end position="255"/>
    </location>
</feature>
<accession>A0A179DDL1</accession>
<dbReference type="EMBL" id="LWHJ01000028">
    <property type="protein sequence ID" value="OAQ39121.1"/>
    <property type="molecule type" value="Genomic_DNA"/>
</dbReference>
<dbReference type="RefSeq" id="WP_068822649.1">
    <property type="nucleotide sequence ID" value="NZ_LWHJ01000028.1"/>
</dbReference>
<gene>
    <name evidence="2" type="ORF">A5893_10660</name>
</gene>
<dbReference type="PANTHER" id="PTHR37305">
    <property type="entry name" value="INTEGRAL MEMBRANE PROTEIN-RELATED"/>
    <property type="match status" value="1"/>
</dbReference>
<evidence type="ECO:0008006" key="4">
    <source>
        <dbReference type="Google" id="ProtNLM"/>
    </source>
</evidence>
<dbReference type="Proteomes" id="UP000078459">
    <property type="component" value="Unassembled WGS sequence"/>
</dbReference>